<dbReference type="PANTHER" id="PTHR43280:SF10">
    <property type="entry name" value="REGULATORY PROTEIN POCR"/>
    <property type="match status" value="1"/>
</dbReference>
<dbReference type="Proteomes" id="UP000235589">
    <property type="component" value="Chromosome"/>
</dbReference>
<dbReference type="PANTHER" id="PTHR43280">
    <property type="entry name" value="ARAC-FAMILY TRANSCRIPTIONAL REGULATOR"/>
    <property type="match status" value="1"/>
</dbReference>
<dbReference type="AlphaFoldDB" id="A0A2K9P1B3"/>
<accession>A0A2K9P1B3</accession>
<dbReference type="EMBL" id="CP020991">
    <property type="protein sequence ID" value="AUO19053.1"/>
    <property type="molecule type" value="Genomic_DNA"/>
</dbReference>
<organism evidence="5 6">
    <name type="scientific">Monoglobus pectinilyticus</name>
    <dbReference type="NCBI Taxonomy" id="1981510"/>
    <lineage>
        <taxon>Bacteria</taxon>
        <taxon>Bacillati</taxon>
        <taxon>Bacillota</taxon>
        <taxon>Clostridia</taxon>
        <taxon>Monoglobales</taxon>
        <taxon>Monoglobaceae</taxon>
        <taxon>Monoglobus</taxon>
    </lineage>
</organism>
<evidence type="ECO:0000256" key="3">
    <source>
        <dbReference type="ARBA" id="ARBA00023163"/>
    </source>
</evidence>
<sequence>MAYMSPTYFSKKFKKVTGFGFNEYLNNVRIKMATNMLVETQYSVTEIARFCGYKDSNYFGDVFKKIMGVSPSKYRKANYTF</sequence>
<keyword evidence="3" id="KW-0804">Transcription</keyword>
<proteinExistence type="predicted"/>
<evidence type="ECO:0000313" key="6">
    <source>
        <dbReference type="Proteomes" id="UP000235589"/>
    </source>
</evidence>
<dbReference type="Gene3D" id="1.10.10.60">
    <property type="entry name" value="Homeodomain-like"/>
    <property type="match status" value="2"/>
</dbReference>
<evidence type="ECO:0000313" key="5">
    <source>
        <dbReference type="EMBL" id="AUO19053.1"/>
    </source>
</evidence>
<name>A0A2K9P1B3_9FIRM</name>
<gene>
    <name evidence="5" type="ORF">B9O19_00877</name>
</gene>
<dbReference type="GO" id="GO:0043565">
    <property type="term" value="F:sequence-specific DNA binding"/>
    <property type="evidence" value="ECO:0007669"/>
    <property type="project" value="InterPro"/>
</dbReference>
<dbReference type="GO" id="GO:0003700">
    <property type="term" value="F:DNA-binding transcription factor activity"/>
    <property type="evidence" value="ECO:0007669"/>
    <property type="project" value="InterPro"/>
</dbReference>
<keyword evidence="2" id="KW-0238">DNA-binding</keyword>
<evidence type="ECO:0000256" key="2">
    <source>
        <dbReference type="ARBA" id="ARBA00023125"/>
    </source>
</evidence>
<keyword evidence="6" id="KW-1185">Reference proteome</keyword>
<dbReference type="InterPro" id="IPR018060">
    <property type="entry name" value="HTH_AraC"/>
</dbReference>
<evidence type="ECO:0000259" key="4">
    <source>
        <dbReference type="PROSITE" id="PS01124"/>
    </source>
</evidence>
<dbReference type="InterPro" id="IPR009057">
    <property type="entry name" value="Homeodomain-like_sf"/>
</dbReference>
<dbReference type="PRINTS" id="PR00032">
    <property type="entry name" value="HTHARAC"/>
</dbReference>
<dbReference type="Pfam" id="PF12833">
    <property type="entry name" value="HTH_18"/>
    <property type="match status" value="1"/>
</dbReference>
<dbReference type="InterPro" id="IPR020449">
    <property type="entry name" value="Tscrpt_reg_AraC-type_HTH"/>
</dbReference>
<feature type="domain" description="HTH araC/xylS-type" evidence="4">
    <location>
        <begin position="1"/>
        <end position="77"/>
    </location>
</feature>
<dbReference type="KEGG" id="mpec:B9O19_00877"/>
<dbReference type="SMART" id="SM00342">
    <property type="entry name" value="HTH_ARAC"/>
    <property type="match status" value="1"/>
</dbReference>
<reference evidence="5 6" key="1">
    <citation type="submission" date="2017-04" db="EMBL/GenBank/DDBJ databases">
        <title>Monoglobus pectinilyticus 14 draft genome.</title>
        <authorList>
            <person name="Kim C."/>
            <person name="Rosendale D.I."/>
            <person name="Kelly W.J."/>
            <person name="Tannock G.W."/>
            <person name="Patchett M.L."/>
            <person name="Jordens J.Z."/>
        </authorList>
    </citation>
    <scope>NUCLEOTIDE SEQUENCE [LARGE SCALE GENOMIC DNA]</scope>
    <source>
        <strain evidence="5 6">14</strain>
    </source>
</reference>
<evidence type="ECO:0000256" key="1">
    <source>
        <dbReference type="ARBA" id="ARBA00023015"/>
    </source>
</evidence>
<protein>
    <submittedName>
        <fullName evidence="5">Transcriptional regulator, AraC family</fullName>
    </submittedName>
</protein>
<dbReference type="SUPFAM" id="SSF46689">
    <property type="entry name" value="Homeodomain-like"/>
    <property type="match status" value="1"/>
</dbReference>
<keyword evidence="1" id="KW-0805">Transcription regulation</keyword>
<dbReference type="PROSITE" id="PS01124">
    <property type="entry name" value="HTH_ARAC_FAMILY_2"/>
    <property type="match status" value="1"/>
</dbReference>